<keyword evidence="1" id="KW-0812">Transmembrane</keyword>
<feature type="transmembrane region" description="Helical" evidence="1">
    <location>
        <begin position="12"/>
        <end position="31"/>
    </location>
</feature>
<evidence type="ECO:0000313" key="3">
    <source>
        <dbReference type="Proteomes" id="UP000218387"/>
    </source>
</evidence>
<evidence type="ECO:0000256" key="1">
    <source>
        <dbReference type="SAM" id="Phobius"/>
    </source>
</evidence>
<keyword evidence="1" id="KW-0472">Membrane</keyword>
<feature type="transmembrane region" description="Helical" evidence="1">
    <location>
        <begin position="117"/>
        <end position="138"/>
    </location>
</feature>
<keyword evidence="1" id="KW-1133">Transmembrane helix</keyword>
<dbReference type="EMBL" id="CP029487">
    <property type="protein sequence ID" value="QCT71169.1"/>
    <property type="molecule type" value="Genomic_DNA"/>
</dbReference>
<gene>
    <name evidence="2" type="ORF">CPZ25_007460</name>
</gene>
<feature type="transmembrane region" description="Helical" evidence="1">
    <location>
        <begin position="88"/>
        <end position="110"/>
    </location>
</feature>
<protein>
    <submittedName>
        <fullName evidence="2">DUF1097 domain-containing protein</fullName>
    </submittedName>
</protein>
<dbReference type="AlphaFoldDB" id="A0A4P9C6Q6"/>
<feature type="transmembrane region" description="Helical" evidence="1">
    <location>
        <begin position="64"/>
        <end position="82"/>
    </location>
</feature>
<proteinExistence type="predicted"/>
<keyword evidence="3" id="KW-1185">Reference proteome</keyword>
<feature type="transmembrane region" description="Helical" evidence="1">
    <location>
        <begin position="150"/>
        <end position="170"/>
    </location>
</feature>
<dbReference type="Pfam" id="PF06496">
    <property type="entry name" value="DUF1097"/>
    <property type="match status" value="1"/>
</dbReference>
<accession>A0A4P9C6Q6</accession>
<dbReference type="InterPro" id="IPR009476">
    <property type="entry name" value="DUF1097"/>
</dbReference>
<dbReference type="PROSITE" id="PS51257">
    <property type="entry name" value="PROKAR_LIPOPROTEIN"/>
    <property type="match status" value="1"/>
</dbReference>
<reference evidence="2 3" key="1">
    <citation type="submission" date="2018-05" db="EMBL/GenBank/DDBJ databases">
        <title>Genome comparison of Eubacterium sp.</title>
        <authorList>
            <person name="Feng Y."/>
            <person name="Sanchez-Andrea I."/>
            <person name="Stams A.J.M."/>
            <person name="De Vos W.M."/>
        </authorList>
    </citation>
    <scope>NUCLEOTIDE SEQUENCE [LARGE SCALE GENOMIC DNA]</scope>
    <source>
        <strain evidence="2 3">YI</strain>
    </source>
</reference>
<name>A0A4P9C6Q6_EUBML</name>
<dbReference type="RefSeq" id="WP_083337081.1">
    <property type="nucleotide sequence ID" value="NZ_CP029487.1"/>
</dbReference>
<sequence length="182" mass="20103">MTMGEKLKRHTPVALFVGLQACVIQIIDIYLQGALPPAANVGFSCISFLAWATYFMAGCTIRDGIRCFFGFIIGIIASIIIMKLGGVFGALGIFATPVAILIIAWLLFYLELAPFPCNYVPAVYIAAGAYFVTMSYVPNATLSGMFITEMIYLTLGLFFGWMTIAFRTWFETRRDNQEKKGA</sequence>
<dbReference type="KEGG" id="emt:CPZ25_007460"/>
<dbReference type="Proteomes" id="UP000218387">
    <property type="component" value="Chromosome"/>
</dbReference>
<evidence type="ECO:0000313" key="2">
    <source>
        <dbReference type="EMBL" id="QCT71169.1"/>
    </source>
</evidence>
<feature type="transmembrane region" description="Helical" evidence="1">
    <location>
        <begin position="37"/>
        <end position="57"/>
    </location>
</feature>
<organism evidence="2 3">
    <name type="scientific">Eubacterium maltosivorans</name>
    <dbReference type="NCBI Taxonomy" id="2041044"/>
    <lineage>
        <taxon>Bacteria</taxon>
        <taxon>Bacillati</taxon>
        <taxon>Bacillota</taxon>
        <taxon>Clostridia</taxon>
        <taxon>Eubacteriales</taxon>
        <taxon>Eubacteriaceae</taxon>
        <taxon>Eubacterium</taxon>
    </lineage>
</organism>